<feature type="compositionally biased region" description="Basic and acidic residues" evidence="1">
    <location>
        <begin position="60"/>
        <end position="71"/>
    </location>
</feature>
<keyword evidence="4" id="KW-1185">Reference proteome</keyword>
<name>A0A699YZL3_HAELA</name>
<feature type="compositionally biased region" description="Polar residues" evidence="1">
    <location>
        <begin position="1"/>
        <end position="16"/>
    </location>
</feature>
<proteinExistence type="predicted"/>
<accession>A0A699YZL3</accession>
<dbReference type="EMBL" id="BLLF01000812">
    <property type="protein sequence ID" value="GFH15151.1"/>
    <property type="molecule type" value="Genomic_DNA"/>
</dbReference>
<evidence type="ECO:0000256" key="1">
    <source>
        <dbReference type="SAM" id="MobiDB-lite"/>
    </source>
</evidence>
<evidence type="ECO:0000313" key="4">
    <source>
        <dbReference type="Proteomes" id="UP000485058"/>
    </source>
</evidence>
<feature type="compositionally biased region" description="Basic and acidic residues" evidence="1">
    <location>
        <begin position="78"/>
        <end position="103"/>
    </location>
</feature>
<dbReference type="Proteomes" id="UP000485058">
    <property type="component" value="Unassembled WGS sequence"/>
</dbReference>
<organism evidence="3 4">
    <name type="scientific">Haematococcus lacustris</name>
    <name type="common">Green alga</name>
    <name type="synonym">Haematococcus pluvialis</name>
    <dbReference type="NCBI Taxonomy" id="44745"/>
    <lineage>
        <taxon>Eukaryota</taxon>
        <taxon>Viridiplantae</taxon>
        <taxon>Chlorophyta</taxon>
        <taxon>core chlorophytes</taxon>
        <taxon>Chlorophyceae</taxon>
        <taxon>CS clade</taxon>
        <taxon>Chlamydomonadales</taxon>
        <taxon>Haematococcaceae</taxon>
        <taxon>Haematococcus</taxon>
    </lineage>
</organism>
<sequence length="110" mass="12067">MIGSTMRASAIQTRPSARTACARPSSVRRPTVTVFSNKDVDNMLDSIKPMVRGETPEEDTANKKKQREEVYGKAVEGSSEKHATRAQESNSEKDYGKRGKADMDSNLSSS</sequence>
<comment type="caution">
    <text evidence="3">The sequence shown here is derived from an EMBL/GenBank/DDBJ whole genome shotgun (WGS) entry which is preliminary data.</text>
</comment>
<gene>
    <name evidence="2" type="ORF">HaLaN_08618</name>
    <name evidence="3" type="ORF">HaLaN_11325</name>
</gene>
<dbReference type="AlphaFoldDB" id="A0A699YZL3"/>
<evidence type="ECO:0000313" key="3">
    <source>
        <dbReference type="EMBL" id="GFH15151.1"/>
    </source>
</evidence>
<feature type="region of interest" description="Disordered" evidence="1">
    <location>
        <begin position="1"/>
        <end position="110"/>
    </location>
</feature>
<reference evidence="3 4" key="1">
    <citation type="submission" date="2020-02" db="EMBL/GenBank/DDBJ databases">
        <title>Draft genome sequence of Haematococcus lacustris strain NIES-144.</title>
        <authorList>
            <person name="Morimoto D."/>
            <person name="Nakagawa S."/>
            <person name="Yoshida T."/>
            <person name="Sawayama S."/>
        </authorList>
    </citation>
    <scope>NUCLEOTIDE SEQUENCE [LARGE SCALE GENOMIC DNA]</scope>
    <source>
        <strain evidence="3 4">NIES-144</strain>
    </source>
</reference>
<dbReference type="EMBL" id="BLLF01000547">
    <property type="protein sequence ID" value="GFH12853.1"/>
    <property type="molecule type" value="Genomic_DNA"/>
</dbReference>
<evidence type="ECO:0000313" key="2">
    <source>
        <dbReference type="EMBL" id="GFH12853.1"/>
    </source>
</evidence>
<protein>
    <submittedName>
        <fullName evidence="3">Uncharacterized protein</fullName>
    </submittedName>
</protein>